<comment type="subcellular location">
    <subcellularLocation>
        <location evidence="1">Virion</location>
    </subcellularLocation>
</comment>
<feature type="non-terminal residue" evidence="4">
    <location>
        <position position="1"/>
    </location>
</feature>
<reference evidence="4 5" key="1">
    <citation type="submission" date="2013-07" db="EMBL/GenBank/DDBJ databases">
        <title>Identification of new genotypes VP6 and NSP1 of rare G3P[9] rotavirus strain found in outbreak that affected the Africa-descendent (Quilombola) Abacatal community in the state of Para, Brazil, in 2010.</title>
        <authorList>
            <person name="Kaiano J.H.L."/>
            <person name="Oliveira D.S."/>
            <person name="Mascarenhas J.D.P."/>
        </authorList>
    </citation>
    <scope>NUCLEOTIDE SEQUENCE [LARGE SCALE GENOMIC DNA]</scope>
    <source>
        <strain evidence="4 5">RVA/Human-wt/BRA/QUI-139-F1/2010/G3P[9]</strain>
    </source>
</reference>
<dbReference type="SUPFAM" id="SSF49899">
    <property type="entry name" value="Concanavalin A-like lectins/glucanases"/>
    <property type="match status" value="1"/>
</dbReference>
<dbReference type="InterPro" id="IPR035330">
    <property type="entry name" value="Rota_VP4_MID"/>
</dbReference>
<dbReference type="Proteomes" id="UP000223633">
    <property type="component" value="Genome"/>
</dbReference>
<protein>
    <recommendedName>
        <fullName evidence="1">Outer capsid protein VP4</fullName>
    </recommendedName>
</protein>
<evidence type="ECO:0000313" key="4">
    <source>
        <dbReference type="EMBL" id="AIE45284.1"/>
    </source>
</evidence>
<organism evidence="4 5">
    <name type="scientific">Human rotavirus A</name>
    <dbReference type="NCBI Taxonomy" id="10941"/>
    <lineage>
        <taxon>Viruses</taxon>
        <taxon>Riboviria</taxon>
        <taxon>Orthornavirae</taxon>
        <taxon>Duplornaviricota</taxon>
        <taxon>Resentoviricetes</taxon>
        <taxon>Reovirales</taxon>
        <taxon>Sedoreoviridae</taxon>
        <taxon>Rotavirus</taxon>
        <taxon>Rotavirus alphagastroenteritidis</taxon>
        <taxon>Rotavirus A</taxon>
    </lineage>
</organism>
<dbReference type="InterPro" id="IPR013320">
    <property type="entry name" value="ConA-like_dom_sf"/>
</dbReference>
<dbReference type="Pfam" id="PF17477">
    <property type="entry name" value="Rota_VP4_MID"/>
    <property type="match status" value="1"/>
</dbReference>
<proteinExistence type="inferred from homology"/>
<dbReference type="GO" id="GO:0019058">
    <property type="term" value="P:viral life cycle"/>
    <property type="evidence" value="ECO:0007669"/>
    <property type="project" value="InterPro"/>
</dbReference>
<comment type="similarity">
    <text evidence="1">Belongs to the rotavirus VP4 family.</text>
</comment>
<dbReference type="SUPFAM" id="SSF111379">
    <property type="entry name" value="VP4 membrane interaction domain"/>
    <property type="match status" value="1"/>
</dbReference>
<dbReference type="Gene3D" id="2.60.120.200">
    <property type="match status" value="1"/>
</dbReference>
<dbReference type="GO" id="GO:0019028">
    <property type="term" value="C:viral capsid"/>
    <property type="evidence" value="ECO:0007669"/>
    <property type="project" value="UniProtKB-KW"/>
</dbReference>
<name>A0A075EHF3_9REOV</name>
<feature type="domain" description="Haemagglutinin outer capsid protein VP4 concanavalin-like" evidence="2">
    <location>
        <begin position="64"/>
        <end position="223"/>
    </location>
</feature>
<feature type="non-terminal residue" evidence="4">
    <location>
        <position position="293"/>
    </location>
</feature>
<evidence type="ECO:0000256" key="1">
    <source>
        <dbReference type="RuleBase" id="RU004344"/>
    </source>
</evidence>
<dbReference type="InterPro" id="IPR038017">
    <property type="entry name" value="Rota_VP4_MID_sf"/>
</dbReference>
<keyword evidence="1" id="KW-0946">Virion</keyword>
<dbReference type="InterPro" id="IPR000416">
    <property type="entry name" value="VP4_concanavalin-like"/>
</dbReference>
<accession>A0A075EHF3</accession>
<evidence type="ECO:0000313" key="5">
    <source>
        <dbReference type="Proteomes" id="UP000223633"/>
    </source>
</evidence>
<keyword evidence="1" id="KW-0167">Capsid protein</keyword>
<dbReference type="Pfam" id="PF00426">
    <property type="entry name" value="VP4_haemagglut"/>
    <property type="match status" value="1"/>
</dbReference>
<dbReference type="EMBL" id="KF360208">
    <property type="protein sequence ID" value="AIE45284.1"/>
    <property type="molecule type" value="Genomic_RNA"/>
</dbReference>
<gene>
    <name evidence="4" type="primary">VP4</name>
</gene>
<reference evidence="5" key="2">
    <citation type="submission" date="2015-12" db="EMBL/GenBank/DDBJ databases">
        <title>Identification of the rotavirus genotypes associated to micro-outbreak in African-descendant settlement (Quilombola) in Para, Brazil.</title>
        <authorList>
            <person name="Kaiano J.H.L."/>
            <person name="Oliveira D.S."/>
            <person name="Sousa E.C.Jr."/>
        </authorList>
    </citation>
    <scope>NUCLEOTIDE SEQUENCE [LARGE SCALE GENOMIC DNA]</scope>
    <source>
        <strain evidence="5">RVA/Human-wt/BRA/QUI-139-F1/2010/G3P[9]</strain>
    </source>
</reference>
<evidence type="ECO:0000259" key="2">
    <source>
        <dbReference type="Pfam" id="PF00426"/>
    </source>
</evidence>
<evidence type="ECO:0000259" key="3">
    <source>
        <dbReference type="Pfam" id="PF17477"/>
    </source>
</evidence>
<sequence length="293" mass="33323">ASLIYRQLLSNSYVTNISDEVSEIGAKKTTNVTVNPGPFAQTGYAPVDWGHGELPDSTLVQPTLDGPYQPTSFNLPIDYWMLIAPTREGRVAEGTNTTDRWFACVLIEPNVQSMQRQYILDGQNVQLQVSNDSSTLWKFILFIKLTRDGTYTQYSTLSTSHKLCAWIKRNNRVYWYQGTTPNASESYYLTINNDNSNVSSDAEFYLIPQSQTNICTQYINNGLPPIQNTRNIVPVNITSRQIKDVRAQMNEDIIISKTSLWKEVQYNRDITIRFKFANSIIKSGGLGYKWSEI</sequence>
<feature type="domain" description="Rotavirus VP4 membrane interaction" evidence="3">
    <location>
        <begin position="249"/>
        <end position="293"/>
    </location>
</feature>